<evidence type="ECO:0000313" key="1">
    <source>
        <dbReference type="EMBL" id="EDP22700.1"/>
    </source>
</evidence>
<protein>
    <submittedName>
        <fullName evidence="1">Uncharacterized protein</fullName>
    </submittedName>
</protein>
<organism evidence="1 2">
    <name type="scientific">Faecalibacterium prausnitzii M21/2</name>
    <dbReference type="NCBI Taxonomy" id="411485"/>
    <lineage>
        <taxon>Bacteria</taxon>
        <taxon>Bacillati</taxon>
        <taxon>Bacillota</taxon>
        <taxon>Clostridia</taxon>
        <taxon>Eubacteriales</taxon>
        <taxon>Oscillospiraceae</taxon>
        <taxon>Faecalibacterium</taxon>
    </lineage>
</organism>
<dbReference type="EMBL" id="ABED02000017">
    <property type="protein sequence ID" value="EDP22700.1"/>
    <property type="molecule type" value="Genomic_DNA"/>
</dbReference>
<dbReference type="HOGENOM" id="CLU_3328124_0_0_9"/>
<dbReference type="AlphaFoldDB" id="A8S7I1"/>
<accession>A8S7I1</accession>
<gene>
    <name evidence="1" type="ORF">FAEPRAM212_00480</name>
</gene>
<sequence length="38" mass="4367">MCDKTPGCPPGVLSSLKKVVQKRLWAFLNHKLYCRFSD</sequence>
<evidence type="ECO:0000313" key="2">
    <source>
        <dbReference type="Proteomes" id="UP000005945"/>
    </source>
</evidence>
<comment type="caution">
    <text evidence="1">The sequence shown here is derived from an EMBL/GenBank/DDBJ whole genome shotgun (WGS) entry which is preliminary data.</text>
</comment>
<dbReference type="Proteomes" id="UP000005945">
    <property type="component" value="Unassembled WGS sequence"/>
</dbReference>
<reference evidence="1 2" key="1">
    <citation type="submission" date="2007-09" db="EMBL/GenBank/DDBJ databases">
        <title>Draft genome sequence of Faecalibacterium prausnitzii M21/2.</title>
        <authorList>
            <person name="Sudarsanam P."/>
            <person name="Ley R."/>
            <person name="Guruge J."/>
            <person name="Turnbaugh P.J."/>
            <person name="Mahowald M."/>
            <person name="Liep D."/>
            <person name="Gordon J."/>
        </authorList>
    </citation>
    <scope>NUCLEOTIDE SEQUENCE [LARGE SCALE GENOMIC DNA]</scope>
    <source>
        <strain evidence="1 2">M21/2</strain>
    </source>
</reference>
<reference evidence="1 2" key="2">
    <citation type="submission" date="2007-09" db="EMBL/GenBank/DDBJ databases">
        <authorList>
            <person name="Fulton L."/>
            <person name="Clifton S."/>
            <person name="Fulton B."/>
            <person name="Xu J."/>
            <person name="Minx P."/>
            <person name="Pepin K.H."/>
            <person name="Johnson M."/>
            <person name="Thiruvilangam P."/>
            <person name="Bhonagiri V."/>
            <person name="Nash W.E."/>
            <person name="Mardis E.R."/>
            <person name="Wilson R.K."/>
        </authorList>
    </citation>
    <scope>NUCLEOTIDE SEQUENCE [LARGE SCALE GENOMIC DNA]</scope>
    <source>
        <strain evidence="1 2">M21/2</strain>
    </source>
</reference>
<name>A8S7I1_9FIRM</name>
<proteinExistence type="predicted"/>